<organism evidence="2 3">
    <name type="scientific">Puccinia graminis f. sp. tritici</name>
    <dbReference type="NCBI Taxonomy" id="56615"/>
    <lineage>
        <taxon>Eukaryota</taxon>
        <taxon>Fungi</taxon>
        <taxon>Dikarya</taxon>
        <taxon>Basidiomycota</taxon>
        <taxon>Pucciniomycotina</taxon>
        <taxon>Pucciniomycetes</taxon>
        <taxon>Pucciniales</taxon>
        <taxon>Pucciniaceae</taxon>
        <taxon>Puccinia</taxon>
    </lineage>
</organism>
<name>A0A5B0PK93_PUCGR</name>
<comment type="caution">
    <text evidence="2">The sequence shown here is derived from an EMBL/GenBank/DDBJ whole genome shotgun (WGS) entry which is preliminary data.</text>
</comment>
<accession>A0A5B0PK93</accession>
<proteinExistence type="predicted"/>
<keyword evidence="3" id="KW-1185">Reference proteome</keyword>
<evidence type="ECO:0000313" key="2">
    <source>
        <dbReference type="EMBL" id="KAA1101074.1"/>
    </source>
</evidence>
<dbReference type="Proteomes" id="UP000324748">
    <property type="component" value="Unassembled WGS sequence"/>
</dbReference>
<dbReference type="OrthoDB" id="2509142at2759"/>
<dbReference type="AlphaFoldDB" id="A0A5B0PK93"/>
<dbReference type="EMBL" id="VSWC01000053">
    <property type="protein sequence ID" value="KAA1101074.1"/>
    <property type="molecule type" value="Genomic_DNA"/>
</dbReference>
<evidence type="ECO:0000313" key="3">
    <source>
        <dbReference type="Proteomes" id="UP000324748"/>
    </source>
</evidence>
<protein>
    <submittedName>
        <fullName evidence="2">Uncharacterized protein</fullName>
    </submittedName>
</protein>
<gene>
    <name evidence="2" type="ORF">PGT21_006234</name>
</gene>
<reference evidence="2 3" key="1">
    <citation type="submission" date="2019-05" db="EMBL/GenBank/DDBJ databases">
        <title>Emergence of the Ug99 lineage of the wheat stem rust pathogen through somatic hybridization.</title>
        <authorList>
            <person name="Li F."/>
            <person name="Upadhyaya N.M."/>
            <person name="Sperschneider J."/>
            <person name="Matny O."/>
            <person name="Nguyen-Phuc H."/>
            <person name="Mago R."/>
            <person name="Raley C."/>
            <person name="Miller M.E."/>
            <person name="Silverstein K.A.T."/>
            <person name="Henningsen E."/>
            <person name="Hirsch C.D."/>
            <person name="Visser B."/>
            <person name="Pretorius Z.A."/>
            <person name="Steffenson B.J."/>
            <person name="Schwessinger B."/>
            <person name="Dodds P.N."/>
            <person name="Figueroa M."/>
        </authorList>
    </citation>
    <scope>NUCLEOTIDE SEQUENCE [LARGE SCALE GENOMIC DNA]</scope>
    <source>
        <strain evidence="2">21-0</strain>
    </source>
</reference>
<feature type="region of interest" description="Disordered" evidence="1">
    <location>
        <begin position="39"/>
        <end position="64"/>
    </location>
</feature>
<sequence>MILKKEETESKIDISKKESRVGCRFGRHFRAQGIDIRQAPSMHASSSSARRIAPVAADREKSDHMDGMCDRRLEGIGDYQSSCSRLFGRVVHGIGGGRVSDPVPMKRVLTNVIKKRLHLAIFL</sequence>
<evidence type="ECO:0000256" key="1">
    <source>
        <dbReference type="SAM" id="MobiDB-lite"/>
    </source>
</evidence>